<name>A0A1E3P5N3_WICAA</name>
<proteinExistence type="predicted"/>
<dbReference type="EMBL" id="KV454210">
    <property type="protein sequence ID" value="ODQ60242.1"/>
    <property type="molecule type" value="Genomic_DNA"/>
</dbReference>
<keyword evidence="1" id="KW-0472">Membrane</keyword>
<dbReference type="Pfam" id="PF08552">
    <property type="entry name" value="Kei1"/>
    <property type="match status" value="1"/>
</dbReference>
<feature type="transmembrane region" description="Helical" evidence="1">
    <location>
        <begin position="134"/>
        <end position="159"/>
    </location>
</feature>
<sequence length="207" mass="24054">MSLINKLPLPNQFLGVLPLYIGVELILGIAILNKLSGLYGILSIFTGHPLDLVQWLLYITSILIVPCYAIGFRHIQKPKILEFAPILVLYTIDSLTSLGFIVWFLAEWLINEDVKIEKIEGEDYSKSASQGYEYGWIFLTTIGINVSRVYFNLILLSFYKKLIRFNKLQGIETLQNGEELDLKNQYFWVRWNYKFQKASYNFLKNKI</sequence>
<feature type="transmembrane region" description="Helical" evidence="1">
    <location>
        <begin position="83"/>
        <end position="106"/>
    </location>
</feature>
<dbReference type="AlphaFoldDB" id="A0A1E3P5N3"/>
<dbReference type="GeneID" id="30202045"/>
<dbReference type="OrthoDB" id="3338076at2759"/>
<reference evidence="2 3" key="1">
    <citation type="journal article" date="2016" name="Proc. Natl. Acad. Sci. U.S.A.">
        <title>Comparative genomics of biotechnologically important yeasts.</title>
        <authorList>
            <person name="Riley R."/>
            <person name="Haridas S."/>
            <person name="Wolfe K.H."/>
            <person name="Lopes M.R."/>
            <person name="Hittinger C.T."/>
            <person name="Goeker M."/>
            <person name="Salamov A.A."/>
            <person name="Wisecaver J.H."/>
            <person name="Long T.M."/>
            <person name="Calvey C.H."/>
            <person name="Aerts A.L."/>
            <person name="Barry K.W."/>
            <person name="Choi C."/>
            <person name="Clum A."/>
            <person name="Coughlan A.Y."/>
            <person name="Deshpande S."/>
            <person name="Douglass A.P."/>
            <person name="Hanson S.J."/>
            <person name="Klenk H.-P."/>
            <person name="LaButti K.M."/>
            <person name="Lapidus A."/>
            <person name="Lindquist E.A."/>
            <person name="Lipzen A.M."/>
            <person name="Meier-Kolthoff J.P."/>
            <person name="Ohm R.A."/>
            <person name="Otillar R.P."/>
            <person name="Pangilinan J.L."/>
            <person name="Peng Y."/>
            <person name="Rokas A."/>
            <person name="Rosa C.A."/>
            <person name="Scheuner C."/>
            <person name="Sibirny A.A."/>
            <person name="Slot J.C."/>
            <person name="Stielow J.B."/>
            <person name="Sun H."/>
            <person name="Kurtzman C.P."/>
            <person name="Blackwell M."/>
            <person name="Grigoriev I.V."/>
            <person name="Jeffries T.W."/>
        </authorList>
    </citation>
    <scope>NUCLEOTIDE SEQUENCE [LARGE SCALE GENOMIC DNA]</scope>
    <source>
        <strain evidence="3">ATCC 58044 / CBS 1984 / NCYC 433 / NRRL Y-366-8</strain>
    </source>
</reference>
<dbReference type="PANTHER" id="PTHR28077">
    <property type="entry name" value="INOSITOL PHOSPHORYLCERAMIDE SYNTHASE REGULATORY SUBUNIT KEI1"/>
    <property type="match status" value="1"/>
</dbReference>
<keyword evidence="3" id="KW-1185">Reference proteome</keyword>
<dbReference type="RefSeq" id="XP_019039449.1">
    <property type="nucleotide sequence ID" value="XM_019184799.1"/>
</dbReference>
<evidence type="ECO:0000313" key="3">
    <source>
        <dbReference type="Proteomes" id="UP000094112"/>
    </source>
</evidence>
<dbReference type="GO" id="GO:0070916">
    <property type="term" value="C:inositol phosphoceramide synthase complex"/>
    <property type="evidence" value="ECO:0007669"/>
    <property type="project" value="EnsemblFungi"/>
</dbReference>
<keyword evidence="1" id="KW-1133">Transmembrane helix</keyword>
<feature type="transmembrane region" description="Helical" evidence="1">
    <location>
        <begin position="12"/>
        <end position="32"/>
    </location>
</feature>
<dbReference type="Proteomes" id="UP000094112">
    <property type="component" value="Unassembled WGS sequence"/>
</dbReference>
<gene>
    <name evidence="2" type="ORF">WICANDRAFT_78852</name>
</gene>
<protein>
    <submittedName>
        <fullName evidence="2">Uncharacterized protein</fullName>
    </submittedName>
</protein>
<dbReference type="GO" id="GO:0006673">
    <property type="term" value="P:inositol phosphoceramide metabolic process"/>
    <property type="evidence" value="ECO:0007669"/>
    <property type="project" value="EnsemblFungi"/>
</dbReference>
<evidence type="ECO:0000313" key="2">
    <source>
        <dbReference type="EMBL" id="ODQ60242.1"/>
    </source>
</evidence>
<dbReference type="InterPro" id="IPR013862">
    <property type="entry name" value="Kei1"/>
</dbReference>
<organism evidence="2 3">
    <name type="scientific">Wickerhamomyces anomalus (strain ATCC 58044 / CBS 1984 / NCYC 433 / NRRL Y-366-8)</name>
    <name type="common">Yeast</name>
    <name type="synonym">Hansenula anomala</name>
    <dbReference type="NCBI Taxonomy" id="683960"/>
    <lineage>
        <taxon>Eukaryota</taxon>
        <taxon>Fungi</taxon>
        <taxon>Dikarya</taxon>
        <taxon>Ascomycota</taxon>
        <taxon>Saccharomycotina</taxon>
        <taxon>Saccharomycetes</taxon>
        <taxon>Phaffomycetales</taxon>
        <taxon>Wickerhamomycetaceae</taxon>
        <taxon>Wickerhamomyces</taxon>
    </lineage>
</organism>
<accession>A0A1E3P5N3</accession>
<dbReference type="STRING" id="683960.A0A1E3P5N3"/>
<dbReference type="GO" id="GO:0030148">
    <property type="term" value="P:sphingolipid biosynthetic process"/>
    <property type="evidence" value="ECO:0007669"/>
    <property type="project" value="EnsemblFungi"/>
</dbReference>
<dbReference type="GO" id="GO:0000139">
    <property type="term" value="C:Golgi membrane"/>
    <property type="evidence" value="ECO:0007669"/>
    <property type="project" value="EnsemblFungi"/>
</dbReference>
<feature type="transmembrane region" description="Helical" evidence="1">
    <location>
        <begin position="52"/>
        <end position="71"/>
    </location>
</feature>
<dbReference type="PANTHER" id="PTHR28077:SF1">
    <property type="entry name" value="INOSITOL PHOSPHORYLCERAMIDE SYNTHASE REGULATORY SUBUNIT KEI1"/>
    <property type="match status" value="1"/>
</dbReference>
<dbReference type="GO" id="GO:0070917">
    <property type="term" value="F:inositol phosphoceramide synthase regulator activity"/>
    <property type="evidence" value="ECO:0007669"/>
    <property type="project" value="EnsemblFungi"/>
</dbReference>
<evidence type="ECO:0000256" key="1">
    <source>
        <dbReference type="SAM" id="Phobius"/>
    </source>
</evidence>
<keyword evidence="1" id="KW-0812">Transmembrane</keyword>